<accession>A0A1I1F9Y0</accession>
<evidence type="ECO:0000256" key="7">
    <source>
        <dbReference type="SAM" id="Phobius"/>
    </source>
</evidence>
<keyword evidence="2 7" id="KW-0812">Transmembrane</keyword>
<feature type="compositionally biased region" description="Basic and acidic residues" evidence="6">
    <location>
        <begin position="501"/>
        <end position="539"/>
    </location>
</feature>
<dbReference type="Gene3D" id="3.40.50.410">
    <property type="entry name" value="von Willebrand factor, type A domain"/>
    <property type="match status" value="1"/>
</dbReference>
<reference evidence="10" key="1">
    <citation type="submission" date="2016-10" db="EMBL/GenBank/DDBJ databases">
        <authorList>
            <person name="Varghese N."/>
            <person name="Submissions S."/>
        </authorList>
    </citation>
    <scope>NUCLEOTIDE SEQUENCE [LARGE SCALE GENOMIC DNA]</scope>
    <source>
        <strain evidence="10">ATCC 43811</strain>
    </source>
</reference>
<proteinExistence type="predicted"/>
<protein>
    <submittedName>
        <fullName evidence="9">Tetratricopeptide repeat-containing protein</fullName>
    </submittedName>
</protein>
<dbReference type="SUPFAM" id="SSF53300">
    <property type="entry name" value="vWA-like"/>
    <property type="match status" value="1"/>
</dbReference>
<dbReference type="RefSeq" id="WP_092320020.1">
    <property type="nucleotide sequence ID" value="NZ_FOKY01000025.1"/>
</dbReference>
<sequence>MIFVNVQQLPLIISIFCILSGLIIFIYIRRNIVLKKFLPPILIQKINKNFIPLIRPLKLMLLLTTTSMIGLSLLDPRGNSLTSNIQLEGIDIMMVFDVSRSMDVQDVTPSRLSAAKKIAEQISDLLVGNRIGLVAFAADAFRMLPLTTDVDSIILFIQELSSNLITSQSTDINKALAEALKGFSDDVLTHKAILLFTDGENLDGNIKHSINQIKEKGISLFIIGMGTPEGGTVPLYNNGQYIGNFKTLTGTEIISKLDTQYLNNLASQSQGYYFSGGSSAAIEIVSKLDALEKTPFGSNTQSFLEPKFRIFILIALLSLLLFLFLPERKFLLPLILLCQLPAYGLGTERQAYEAYNKGEYSTALRYYQRLLSKNPKNDKAKFAESATLYRLERNDRAIAGFTALTNNKNEKIAKKALFNLGNSKVAVQEFDDALDIFKNLLKTEPIKSKLYQKALTNYLYVQALKQQQMQNNQQKNENNEEKNNQKNESSEQKNQENNIENTKESSDNSDSEQKTPVKPVSPKDIDNLLGIAREEEKQNLSRQYGKQNNNIINQNKY</sequence>
<dbReference type="EMBL" id="FOKY01000025">
    <property type="protein sequence ID" value="SFB93963.1"/>
    <property type="molecule type" value="Genomic_DNA"/>
</dbReference>
<feature type="region of interest" description="Disordered" evidence="6">
    <location>
        <begin position="469"/>
        <end position="557"/>
    </location>
</feature>
<evidence type="ECO:0000256" key="3">
    <source>
        <dbReference type="ARBA" id="ARBA00022989"/>
    </source>
</evidence>
<evidence type="ECO:0000256" key="1">
    <source>
        <dbReference type="ARBA" id="ARBA00022475"/>
    </source>
</evidence>
<keyword evidence="1" id="KW-1003">Cell membrane</keyword>
<feature type="transmembrane region" description="Helical" evidence="7">
    <location>
        <begin position="6"/>
        <end position="28"/>
    </location>
</feature>
<evidence type="ECO:0000313" key="9">
    <source>
        <dbReference type="EMBL" id="SFB93963.1"/>
    </source>
</evidence>
<dbReference type="PANTHER" id="PTHR22550:SF5">
    <property type="entry name" value="LEUCINE ZIPPER PROTEIN 4"/>
    <property type="match status" value="1"/>
</dbReference>
<dbReference type="InterPro" id="IPR036465">
    <property type="entry name" value="vWFA_dom_sf"/>
</dbReference>
<feature type="transmembrane region" description="Helical" evidence="7">
    <location>
        <begin position="308"/>
        <end position="325"/>
    </location>
</feature>
<dbReference type="PROSITE" id="PS50005">
    <property type="entry name" value="TPR"/>
    <property type="match status" value="1"/>
</dbReference>
<dbReference type="Proteomes" id="UP000240042">
    <property type="component" value="Unassembled WGS sequence"/>
</dbReference>
<name>A0A1I1F9Y0_BREAD</name>
<evidence type="ECO:0000313" key="10">
    <source>
        <dbReference type="Proteomes" id="UP000240042"/>
    </source>
</evidence>
<keyword evidence="3 7" id="KW-1133">Transmembrane helix</keyword>
<feature type="compositionally biased region" description="Low complexity" evidence="6">
    <location>
        <begin position="546"/>
        <end position="557"/>
    </location>
</feature>
<dbReference type="AlphaFoldDB" id="A0A1I1F9Y0"/>
<evidence type="ECO:0000256" key="2">
    <source>
        <dbReference type="ARBA" id="ARBA00022692"/>
    </source>
</evidence>
<dbReference type="InterPro" id="IPR050768">
    <property type="entry name" value="UPF0353/GerABKA_families"/>
</dbReference>
<dbReference type="InterPro" id="IPR002035">
    <property type="entry name" value="VWF_A"/>
</dbReference>
<evidence type="ECO:0000256" key="4">
    <source>
        <dbReference type="ARBA" id="ARBA00023136"/>
    </source>
</evidence>
<dbReference type="PANTHER" id="PTHR22550">
    <property type="entry name" value="SPORE GERMINATION PROTEIN"/>
    <property type="match status" value="1"/>
</dbReference>
<evidence type="ECO:0000256" key="6">
    <source>
        <dbReference type="SAM" id="MobiDB-lite"/>
    </source>
</evidence>
<keyword evidence="4 7" id="KW-0472">Membrane</keyword>
<gene>
    <name evidence="9" type="ORF">SAMN02745150_01386</name>
</gene>
<keyword evidence="5" id="KW-0802">TPR repeat</keyword>
<dbReference type="InterPro" id="IPR011990">
    <property type="entry name" value="TPR-like_helical_dom_sf"/>
</dbReference>
<dbReference type="SMART" id="SM00327">
    <property type="entry name" value="VWA"/>
    <property type="match status" value="1"/>
</dbReference>
<feature type="domain" description="VWFA" evidence="8">
    <location>
        <begin position="91"/>
        <end position="291"/>
    </location>
</feature>
<dbReference type="PROSITE" id="PS50234">
    <property type="entry name" value="VWFA"/>
    <property type="match status" value="1"/>
</dbReference>
<feature type="repeat" description="TPR" evidence="5">
    <location>
        <begin position="414"/>
        <end position="447"/>
    </location>
</feature>
<dbReference type="OrthoDB" id="353431at2"/>
<keyword evidence="10" id="KW-1185">Reference proteome</keyword>
<feature type="compositionally biased region" description="Basic and acidic residues" evidence="6">
    <location>
        <begin position="477"/>
        <end position="494"/>
    </location>
</feature>
<dbReference type="Pfam" id="PF13519">
    <property type="entry name" value="VWA_2"/>
    <property type="match status" value="1"/>
</dbReference>
<organism evidence="9 10">
    <name type="scientific">Brevinema andersonii</name>
    <dbReference type="NCBI Taxonomy" id="34097"/>
    <lineage>
        <taxon>Bacteria</taxon>
        <taxon>Pseudomonadati</taxon>
        <taxon>Spirochaetota</taxon>
        <taxon>Spirochaetia</taxon>
        <taxon>Brevinematales</taxon>
        <taxon>Brevinemataceae</taxon>
        <taxon>Brevinema</taxon>
    </lineage>
</organism>
<dbReference type="STRING" id="34097.SAMN02745150_01386"/>
<evidence type="ECO:0000256" key="5">
    <source>
        <dbReference type="PROSITE-ProRule" id="PRU00339"/>
    </source>
</evidence>
<dbReference type="Gene3D" id="1.25.40.10">
    <property type="entry name" value="Tetratricopeptide repeat domain"/>
    <property type="match status" value="1"/>
</dbReference>
<dbReference type="SUPFAM" id="SSF48452">
    <property type="entry name" value="TPR-like"/>
    <property type="match status" value="1"/>
</dbReference>
<dbReference type="InterPro" id="IPR019734">
    <property type="entry name" value="TPR_rpt"/>
</dbReference>
<evidence type="ECO:0000259" key="8">
    <source>
        <dbReference type="PROSITE" id="PS50234"/>
    </source>
</evidence>